<proteinExistence type="predicted"/>
<evidence type="ECO:0000259" key="1">
    <source>
        <dbReference type="Pfam" id="PF00557"/>
    </source>
</evidence>
<dbReference type="InterPro" id="IPR029149">
    <property type="entry name" value="Creatin/AminoP/Spt16_N"/>
</dbReference>
<dbReference type="SUPFAM" id="SSF55920">
    <property type="entry name" value="Creatinase/aminopeptidase"/>
    <property type="match status" value="1"/>
</dbReference>
<dbReference type="InterPro" id="IPR000994">
    <property type="entry name" value="Pept_M24"/>
</dbReference>
<name>A0A3M6WDP0_HORWE</name>
<reference evidence="2 3" key="1">
    <citation type="journal article" date="2018" name="BMC Genomics">
        <title>Genomic evidence for intraspecific hybridization in a clonal and extremely halotolerant yeast.</title>
        <authorList>
            <person name="Gostincar C."/>
            <person name="Stajich J.E."/>
            <person name="Zupancic J."/>
            <person name="Zalar P."/>
            <person name="Gunde-Cimerman N."/>
        </authorList>
    </citation>
    <scope>NUCLEOTIDE SEQUENCE [LARGE SCALE GENOMIC DNA]</scope>
    <source>
        <strain evidence="2 3">EXF-6656</strain>
    </source>
</reference>
<dbReference type="Proteomes" id="UP000281245">
    <property type="component" value="Unassembled WGS sequence"/>
</dbReference>
<organism evidence="2 3">
    <name type="scientific">Hortaea werneckii</name>
    <name type="common">Black yeast</name>
    <name type="synonym">Cladosporium werneckii</name>
    <dbReference type="NCBI Taxonomy" id="91943"/>
    <lineage>
        <taxon>Eukaryota</taxon>
        <taxon>Fungi</taxon>
        <taxon>Dikarya</taxon>
        <taxon>Ascomycota</taxon>
        <taxon>Pezizomycotina</taxon>
        <taxon>Dothideomycetes</taxon>
        <taxon>Dothideomycetidae</taxon>
        <taxon>Mycosphaerellales</taxon>
        <taxon>Teratosphaeriaceae</taxon>
        <taxon>Hortaea</taxon>
    </lineage>
</organism>
<accession>A0A3M6WDP0</accession>
<dbReference type="OrthoDB" id="9995434at2759"/>
<dbReference type="PANTHER" id="PTHR46112">
    <property type="entry name" value="AMINOPEPTIDASE"/>
    <property type="match status" value="1"/>
</dbReference>
<dbReference type="PANTHER" id="PTHR46112:SF2">
    <property type="entry name" value="XAA-PRO AMINOPEPTIDASE P-RELATED"/>
    <property type="match status" value="1"/>
</dbReference>
<dbReference type="AlphaFoldDB" id="A0A3M6WDP0"/>
<feature type="domain" description="Peptidase M24" evidence="1">
    <location>
        <begin position="431"/>
        <end position="533"/>
    </location>
</feature>
<dbReference type="Gene3D" id="3.40.350.10">
    <property type="entry name" value="Creatinase/prolidase N-terminal domain"/>
    <property type="match status" value="1"/>
</dbReference>
<dbReference type="Gene3D" id="3.90.230.10">
    <property type="entry name" value="Creatinase/methionine aminopeptidase superfamily"/>
    <property type="match status" value="1"/>
</dbReference>
<dbReference type="InterPro" id="IPR050659">
    <property type="entry name" value="Peptidase_M24B"/>
</dbReference>
<dbReference type="InterPro" id="IPR036005">
    <property type="entry name" value="Creatinase/aminopeptidase-like"/>
</dbReference>
<evidence type="ECO:0000313" key="3">
    <source>
        <dbReference type="Proteomes" id="UP000281245"/>
    </source>
</evidence>
<feature type="domain" description="Peptidase M24" evidence="1">
    <location>
        <begin position="309"/>
        <end position="394"/>
    </location>
</feature>
<evidence type="ECO:0000313" key="2">
    <source>
        <dbReference type="EMBL" id="RMX76667.1"/>
    </source>
</evidence>
<dbReference type="EMBL" id="QWIJ01001071">
    <property type="protein sequence ID" value="RMX76667.1"/>
    <property type="molecule type" value="Genomic_DNA"/>
</dbReference>
<comment type="caution">
    <text evidence="2">The sequence shown here is derived from an EMBL/GenBank/DDBJ whole genome shotgun (WGS) entry which is preliminary data.</text>
</comment>
<dbReference type="Pfam" id="PF00557">
    <property type="entry name" value="Peptidase_M24"/>
    <property type="match status" value="2"/>
</dbReference>
<gene>
    <name evidence="2" type="ORF">D0869_10513</name>
</gene>
<protein>
    <recommendedName>
        <fullName evidence="1">Peptidase M24 domain-containing protein</fullName>
    </recommendedName>
</protein>
<sequence>MSPLHVVLLVGQGDKRLHVVLLVGQGDKRLHDTTPLFSWCLTQSQWLGRVLVGAIHLKGASVKQEAGAVGHRGKYQRLLLLAAAALCCVVWANGLSAVHIDSHEKWLSDIQSCSVGNLKSNLYFLDSAEPIHTSEFVARRDNLARALHATSVPAFVMEPGYTSQYYANLSQYDWEPWEPEERPMLIIVQPQLSDSGEIVARTSILAPAFEVGRVRMLGIPGFTEDDRVIGWEEHWDPYETFRKSELFAEDGDVRLMMDEEIRDYIVRGLDRSGFKTVGLGGEVEAVRQVKSPQEVELLRAVNTGTVEASIDHANPGLEPGVTEDEVTRVLDNTMSAIGFTPFFDIVLFEEDGALPHGGFVTGSKLLNEDTMVVIDVGAHYLGYSSDICRSFFIPPRDNKNFWSLIPKWLLSSNTAAPTNSQAASSDPLHAEKLKVWHTVLEAQTASAKQFKPNATAASVDIAARRVITDAGYGEYFTHRVGHGIGIKAHESPYLNKANVGTRLRAGMTFTSEPGIYVLNKFGVRHEDIFLVKESGEAEVLTGKRPTSPWEP</sequence>